<gene>
    <name evidence="1" type="ORF">GCM10009858_31550</name>
</gene>
<comment type="caution">
    <text evidence="1">The sequence shown here is derived from an EMBL/GenBank/DDBJ whole genome shotgun (WGS) entry which is preliminary data.</text>
</comment>
<sequence length="130" mass="14034">MSTARNDAQLDEGITEDQTRWTLGRSVDDKGGRTIWIAVTTALGARFKGGYGSPSLTEGVDFSTFQGQADGVPVSTIVRVRRTVESVRAVYSDGSTEVVRLVPDPDDTRVLLGAHVCSGSRTVSKFDIQR</sequence>
<protein>
    <recommendedName>
        <fullName evidence="3">Head-tail adaptor protein</fullName>
    </recommendedName>
</protein>
<accession>A0ABN3LVU6</accession>
<evidence type="ECO:0000313" key="1">
    <source>
        <dbReference type="EMBL" id="GAA2491162.1"/>
    </source>
</evidence>
<name>A0ABN3LVU6_9MICO</name>
<dbReference type="EMBL" id="BAAARE010000013">
    <property type="protein sequence ID" value="GAA2491162.1"/>
    <property type="molecule type" value="Genomic_DNA"/>
</dbReference>
<keyword evidence="2" id="KW-1185">Reference proteome</keyword>
<organism evidence="1 2">
    <name type="scientific">Terrabacter carboxydivorans</name>
    <dbReference type="NCBI Taxonomy" id="619730"/>
    <lineage>
        <taxon>Bacteria</taxon>
        <taxon>Bacillati</taxon>
        <taxon>Actinomycetota</taxon>
        <taxon>Actinomycetes</taxon>
        <taxon>Micrococcales</taxon>
        <taxon>Intrasporangiaceae</taxon>
        <taxon>Terrabacter</taxon>
    </lineage>
</organism>
<evidence type="ECO:0008006" key="3">
    <source>
        <dbReference type="Google" id="ProtNLM"/>
    </source>
</evidence>
<proteinExistence type="predicted"/>
<evidence type="ECO:0000313" key="2">
    <source>
        <dbReference type="Proteomes" id="UP001500730"/>
    </source>
</evidence>
<dbReference type="Proteomes" id="UP001500730">
    <property type="component" value="Unassembled WGS sequence"/>
</dbReference>
<reference evidence="1 2" key="1">
    <citation type="journal article" date="2019" name="Int. J. Syst. Evol. Microbiol.">
        <title>The Global Catalogue of Microorganisms (GCM) 10K type strain sequencing project: providing services to taxonomists for standard genome sequencing and annotation.</title>
        <authorList>
            <consortium name="The Broad Institute Genomics Platform"/>
            <consortium name="The Broad Institute Genome Sequencing Center for Infectious Disease"/>
            <person name="Wu L."/>
            <person name="Ma J."/>
        </authorList>
    </citation>
    <scope>NUCLEOTIDE SEQUENCE [LARGE SCALE GENOMIC DNA]</scope>
    <source>
        <strain evidence="1 2">JCM 16259</strain>
    </source>
</reference>